<feature type="region of interest" description="Disordered" evidence="1">
    <location>
        <begin position="89"/>
        <end position="202"/>
    </location>
</feature>
<feature type="compositionally biased region" description="Basic residues" evidence="1">
    <location>
        <begin position="140"/>
        <end position="178"/>
    </location>
</feature>
<feature type="compositionally biased region" description="Acidic residues" evidence="1">
    <location>
        <begin position="89"/>
        <end position="126"/>
    </location>
</feature>
<keyword evidence="3" id="KW-1185">Reference proteome</keyword>
<sequence length="321" mass="35719">MVIRIVDLFCIGDVYKVMVVDGDRYRVLGETNSVKSDNCKTTTVDPDVAWEDGFWSRGEFVLDPGRHTIVLAAVSSPYGGGTFALRVDEEEGTEVYDDEEDDEDEEEEDDYDDESTEDVTVDDDEESIAKKNPSSSGKWTKARKVRYRTNARKVTSRSKPRRPARRTKPRKSTRRTKTRQSTSSRKAHTGITRRSTKNSRPVSRANVGIASIRGVCIGINGFVVIDKAVPATRMDAICGKYDWTAAQLSSSKNVKQAAIATLKECVEPQSTVWIGGYNQHDPKSFYGATLSSTGQVEINTWKPDTPFPVMCLIGDDHSSLE</sequence>
<proteinExistence type="predicted"/>
<organism evidence="2 3">
    <name type="scientific">Paramicrosporidium saccamoebae</name>
    <dbReference type="NCBI Taxonomy" id="1246581"/>
    <lineage>
        <taxon>Eukaryota</taxon>
        <taxon>Fungi</taxon>
        <taxon>Fungi incertae sedis</taxon>
        <taxon>Cryptomycota</taxon>
        <taxon>Cryptomycota incertae sedis</taxon>
        <taxon>Paramicrosporidium</taxon>
    </lineage>
</organism>
<dbReference type="EMBL" id="MTSL01000088">
    <property type="protein sequence ID" value="PJF19011.1"/>
    <property type="molecule type" value="Genomic_DNA"/>
</dbReference>
<evidence type="ECO:0000313" key="2">
    <source>
        <dbReference type="EMBL" id="PJF19011.1"/>
    </source>
</evidence>
<reference evidence="2 3" key="1">
    <citation type="submission" date="2016-10" db="EMBL/GenBank/DDBJ databases">
        <title>The genome of Paramicrosporidium saccamoebae is the missing link in understanding Cryptomycota and Microsporidia evolution.</title>
        <authorList>
            <person name="Quandt C.A."/>
            <person name="Beaudet D."/>
            <person name="Corsaro D."/>
            <person name="Michel R."/>
            <person name="Corradi N."/>
            <person name="James T."/>
        </authorList>
    </citation>
    <scope>NUCLEOTIDE SEQUENCE [LARGE SCALE GENOMIC DNA]</scope>
    <source>
        <strain evidence="2 3">KSL3</strain>
    </source>
</reference>
<dbReference type="AlphaFoldDB" id="A0A2H9TML2"/>
<evidence type="ECO:0000313" key="3">
    <source>
        <dbReference type="Proteomes" id="UP000240830"/>
    </source>
</evidence>
<protein>
    <submittedName>
        <fullName evidence="2">Uncharacterized protein</fullName>
    </submittedName>
</protein>
<name>A0A2H9TML2_9FUNG</name>
<dbReference type="Proteomes" id="UP000240830">
    <property type="component" value="Unassembled WGS sequence"/>
</dbReference>
<comment type="caution">
    <text evidence="2">The sequence shown here is derived from an EMBL/GenBank/DDBJ whole genome shotgun (WGS) entry which is preliminary data.</text>
</comment>
<evidence type="ECO:0000256" key="1">
    <source>
        <dbReference type="SAM" id="MobiDB-lite"/>
    </source>
</evidence>
<gene>
    <name evidence="2" type="ORF">PSACC_01178</name>
</gene>
<accession>A0A2H9TML2</accession>